<dbReference type="Proteomes" id="UP001341840">
    <property type="component" value="Unassembled WGS sequence"/>
</dbReference>
<dbReference type="InterPro" id="IPR044730">
    <property type="entry name" value="RNase_H-like_dom_plant"/>
</dbReference>
<reference evidence="2 3" key="1">
    <citation type="journal article" date="2023" name="Plants (Basel)">
        <title>Bridging the Gap: Combining Genomics and Transcriptomics Approaches to Understand Stylosanthes scabra, an Orphan Legume from the Brazilian Caatinga.</title>
        <authorList>
            <person name="Ferreira-Neto J.R.C."/>
            <person name="da Silva M.D."/>
            <person name="Binneck E."/>
            <person name="de Melo N.F."/>
            <person name="da Silva R.H."/>
            <person name="de Melo A.L.T.M."/>
            <person name="Pandolfi V."/>
            <person name="Bustamante F.O."/>
            <person name="Brasileiro-Vidal A.C."/>
            <person name="Benko-Iseppon A.M."/>
        </authorList>
    </citation>
    <scope>NUCLEOTIDE SEQUENCE [LARGE SCALE GENOMIC DNA]</scope>
    <source>
        <tissue evidence="2">Leaves</tissue>
    </source>
</reference>
<proteinExistence type="predicted"/>
<dbReference type="Pfam" id="PF13456">
    <property type="entry name" value="RVT_3"/>
    <property type="match status" value="1"/>
</dbReference>
<evidence type="ECO:0000259" key="1">
    <source>
        <dbReference type="Pfam" id="PF13456"/>
    </source>
</evidence>
<dbReference type="InterPro" id="IPR002156">
    <property type="entry name" value="RNaseH_domain"/>
</dbReference>
<feature type="non-terminal residue" evidence="2">
    <location>
        <position position="1"/>
    </location>
</feature>
<evidence type="ECO:0000313" key="3">
    <source>
        <dbReference type="Proteomes" id="UP001341840"/>
    </source>
</evidence>
<dbReference type="EMBL" id="JASCZI010213250">
    <property type="protein sequence ID" value="MED6201041.1"/>
    <property type="molecule type" value="Genomic_DNA"/>
</dbReference>
<dbReference type="PANTHER" id="PTHR47074">
    <property type="entry name" value="BNAC02G40300D PROTEIN"/>
    <property type="match status" value="1"/>
</dbReference>
<keyword evidence="3" id="KW-1185">Reference proteome</keyword>
<dbReference type="InterPro" id="IPR052929">
    <property type="entry name" value="RNase_H-like_EbsB-rel"/>
</dbReference>
<name>A0ABU6XUR4_9FABA</name>
<protein>
    <recommendedName>
        <fullName evidence="1">RNase H type-1 domain-containing protein</fullName>
    </recommendedName>
</protein>
<organism evidence="2 3">
    <name type="scientific">Stylosanthes scabra</name>
    <dbReference type="NCBI Taxonomy" id="79078"/>
    <lineage>
        <taxon>Eukaryota</taxon>
        <taxon>Viridiplantae</taxon>
        <taxon>Streptophyta</taxon>
        <taxon>Embryophyta</taxon>
        <taxon>Tracheophyta</taxon>
        <taxon>Spermatophyta</taxon>
        <taxon>Magnoliopsida</taxon>
        <taxon>eudicotyledons</taxon>
        <taxon>Gunneridae</taxon>
        <taxon>Pentapetalae</taxon>
        <taxon>rosids</taxon>
        <taxon>fabids</taxon>
        <taxon>Fabales</taxon>
        <taxon>Fabaceae</taxon>
        <taxon>Papilionoideae</taxon>
        <taxon>50 kb inversion clade</taxon>
        <taxon>dalbergioids sensu lato</taxon>
        <taxon>Dalbergieae</taxon>
        <taxon>Pterocarpus clade</taxon>
        <taxon>Stylosanthes</taxon>
    </lineage>
</organism>
<evidence type="ECO:0000313" key="2">
    <source>
        <dbReference type="EMBL" id="MED6201041.1"/>
    </source>
</evidence>
<dbReference type="CDD" id="cd06222">
    <property type="entry name" value="RNase_H_like"/>
    <property type="match status" value="1"/>
</dbReference>
<dbReference type="PANTHER" id="PTHR47074:SF11">
    <property type="entry name" value="REVERSE TRANSCRIPTASE-LIKE PROTEIN"/>
    <property type="match status" value="1"/>
</dbReference>
<dbReference type="InterPro" id="IPR036397">
    <property type="entry name" value="RNaseH_sf"/>
</dbReference>
<accession>A0ABU6XUR4</accession>
<comment type="caution">
    <text evidence="2">The sequence shown here is derived from an EMBL/GenBank/DDBJ whole genome shotgun (WGS) entry which is preliminary data.</text>
</comment>
<dbReference type="SUPFAM" id="SSF53098">
    <property type="entry name" value="Ribonuclease H-like"/>
    <property type="match status" value="1"/>
</dbReference>
<feature type="domain" description="RNase H type-1" evidence="1">
    <location>
        <begin position="32"/>
        <end position="149"/>
    </location>
</feature>
<dbReference type="InterPro" id="IPR012337">
    <property type="entry name" value="RNaseH-like_sf"/>
</dbReference>
<dbReference type="Gene3D" id="3.30.420.10">
    <property type="entry name" value="Ribonuclease H-like superfamily/Ribonuclease H"/>
    <property type="match status" value="1"/>
</dbReference>
<sequence>NQQKSAIDTTQQWRNRTVVTWNPPQMGQVKCNTDGAHYNAGSGATTAVFRNVEGKIITVNTSKALANSAIAVEAMTIRNVLKTAIQLNINNLIIETDCQVLYRAIKSKQIIAEIKPVLHDIDILSQRVQQLGFTWIPREANKLPHQFAALQQHSPTNRNWSQEFPTIIENIISNEEEIARAR</sequence>
<gene>
    <name evidence="2" type="ORF">PIB30_091141</name>
</gene>